<evidence type="ECO:0000313" key="1">
    <source>
        <dbReference type="EMBL" id="QIG67228.1"/>
    </source>
</evidence>
<accession>A0A7S5QVU6</accession>
<gene>
    <name evidence="1" type="ORF">EVB35_048</name>
</gene>
<reference evidence="1" key="1">
    <citation type="submission" date="2020-01" db="EMBL/GenBank/DDBJ databases">
        <title>Patterns of diversity and host range of bacteriophage communities associated with bean-nodulatin bacteria.</title>
        <authorList>
            <person name="Vann Cauwenberghe J."/>
            <person name="Santamaria R.I."/>
            <person name="Bustos P."/>
            <person name="Juarez S."/>
            <person name="Gonzalez V."/>
        </authorList>
    </citation>
    <scope>NUCLEOTIDE SEQUENCE</scope>
</reference>
<dbReference type="Proteomes" id="UP000661685">
    <property type="component" value="Segment"/>
</dbReference>
<sequence>MTVSSNPAQVEFPRDTWGFTTALRKYGLLVAGAIRGDEKKLELFIQTLGILAQHAQARIESDKAARAARLAEIATSGRVNTAGIALPEQETETND</sequence>
<organism evidence="1 2">
    <name type="scientific">Rhizobium phage RHph_TM34</name>
    <dbReference type="NCBI Taxonomy" id="2509556"/>
    <lineage>
        <taxon>Viruses</taxon>
        <taxon>Duplodnaviria</taxon>
        <taxon>Heunggongvirae</taxon>
        <taxon>Uroviricota</taxon>
        <taxon>Caudoviricetes</taxon>
        <taxon>Autographivirales</taxon>
        <taxon>Dunnvirinae</taxon>
        <taxon>Tepoztlanvirus</taxon>
        <taxon>Tepoztlanvirus RHphTM34</taxon>
    </lineage>
</organism>
<name>A0A7S5QVU6_9CAUD</name>
<dbReference type="EMBL" id="MN988466">
    <property type="protein sequence ID" value="QIG67228.1"/>
    <property type="molecule type" value="Genomic_DNA"/>
</dbReference>
<keyword evidence="2" id="KW-1185">Reference proteome</keyword>
<proteinExistence type="predicted"/>
<protein>
    <submittedName>
        <fullName evidence="1">Uncharacterized protein</fullName>
    </submittedName>
</protein>
<evidence type="ECO:0000313" key="2">
    <source>
        <dbReference type="Proteomes" id="UP000661685"/>
    </source>
</evidence>